<organism evidence="1 2">
    <name type="scientific">Panagrolaimus sp. JU765</name>
    <dbReference type="NCBI Taxonomy" id="591449"/>
    <lineage>
        <taxon>Eukaryota</taxon>
        <taxon>Metazoa</taxon>
        <taxon>Ecdysozoa</taxon>
        <taxon>Nematoda</taxon>
        <taxon>Chromadorea</taxon>
        <taxon>Rhabditida</taxon>
        <taxon>Tylenchina</taxon>
        <taxon>Panagrolaimomorpha</taxon>
        <taxon>Panagrolaimoidea</taxon>
        <taxon>Panagrolaimidae</taxon>
        <taxon>Panagrolaimus</taxon>
    </lineage>
</organism>
<protein>
    <submittedName>
        <fullName evidence="2">Prefoldin subunit</fullName>
    </submittedName>
</protein>
<reference evidence="2" key="1">
    <citation type="submission" date="2022-11" db="UniProtKB">
        <authorList>
            <consortium name="WormBaseParasite"/>
        </authorList>
    </citation>
    <scope>IDENTIFICATION</scope>
</reference>
<evidence type="ECO:0000313" key="2">
    <source>
        <dbReference type="WBParaSite" id="JU765_v2.g13256.t1"/>
    </source>
</evidence>
<evidence type="ECO:0000313" key="1">
    <source>
        <dbReference type="Proteomes" id="UP000887576"/>
    </source>
</evidence>
<proteinExistence type="predicted"/>
<sequence>MSDDYDEQVKEGFTKLQRQVFESKQKIAFDEEIRQLKEKHCNSRRVILKKVNEHPEGNSVFRQIGRSFILSTKEDEIKRQESIIADYEADIKKIYERKEFIMKKLEEAQANMREMLAQRK</sequence>
<dbReference type="Proteomes" id="UP000887576">
    <property type="component" value="Unplaced"/>
</dbReference>
<dbReference type="WBParaSite" id="JU765_v2.g13256.t1">
    <property type="protein sequence ID" value="JU765_v2.g13256.t1"/>
    <property type="gene ID" value="JU765_v2.g13256"/>
</dbReference>
<name>A0AC34Q632_9BILA</name>
<accession>A0AC34Q632</accession>